<gene>
    <name evidence="1" type="ORF">BRLA_c037960</name>
</gene>
<evidence type="ECO:0000313" key="1">
    <source>
        <dbReference type="EMBL" id="AIG28096.1"/>
    </source>
</evidence>
<accession>A0A075R9M9</accession>
<dbReference type="STRING" id="1042163.BRLA_c037960"/>
<proteinExistence type="predicted"/>
<organism evidence="1 2">
    <name type="scientific">Brevibacillus laterosporus LMG 15441</name>
    <dbReference type="NCBI Taxonomy" id="1042163"/>
    <lineage>
        <taxon>Bacteria</taxon>
        <taxon>Bacillati</taxon>
        <taxon>Bacillota</taxon>
        <taxon>Bacilli</taxon>
        <taxon>Bacillales</taxon>
        <taxon>Paenibacillaceae</taxon>
        <taxon>Brevibacillus</taxon>
    </lineage>
</organism>
<sequence length="47" mass="5312">MRGCLPLCCILALLLPIFLLCIEILIHKINKIIDVLFQSGKMKAETK</sequence>
<dbReference type="Proteomes" id="UP000005850">
    <property type="component" value="Chromosome"/>
</dbReference>
<dbReference type="HOGENOM" id="CLU_3165378_0_0_9"/>
<dbReference type="EMBL" id="CP007806">
    <property type="protein sequence ID" value="AIG28096.1"/>
    <property type="molecule type" value="Genomic_DNA"/>
</dbReference>
<keyword evidence="2" id="KW-1185">Reference proteome</keyword>
<dbReference type="KEGG" id="blr:BRLA_c037960"/>
<dbReference type="AlphaFoldDB" id="A0A075R9M9"/>
<evidence type="ECO:0000313" key="2">
    <source>
        <dbReference type="Proteomes" id="UP000005850"/>
    </source>
</evidence>
<reference evidence="1 2" key="1">
    <citation type="journal article" date="2011" name="J. Bacteriol.">
        <title>Genome sequence of Brevibacillus laterosporus LMG 15441, a pathogen of invertebrates.</title>
        <authorList>
            <person name="Djukic M."/>
            <person name="Poehlein A."/>
            <person name="Thurmer A."/>
            <person name="Daniel R."/>
        </authorList>
    </citation>
    <scope>NUCLEOTIDE SEQUENCE [LARGE SCALE GENOMIC DNA]</scope>
    <source>
        <strain evidence="1 2">LMG 15441</strain>
    </source>
</reference>
<name>A0A075R9M9_BRELA</name>
<protein>
    <submittedName>
        <fullName evidence="1">Uncharacterized protein</fullName>
    </submittedName>
</protein>